<proteinExistence type="predicted"/>
<dbReference type="EMBL" id="JAAOAM010000614">
    <property type="protein sequence ID" value="KAF5529273.1"/>
    <property type="molecule type" value="Genomic_DNA"/>
</dbReference>
<accession>A0A8H5I338</accession>
<feature type="domain" description="DUF6546" evidence="1">
    <location>
        <begin position="295"/>
        <end position="457"/>
    </location>
</feature>
<sequence length="466" mass="55082">MPPRFHSLPPEIQDMILQEASREPSTSAYAAVCKAWQDFFERKNFRSLAIGKHDLSCLAEYLVPRRQRFVKHIWYRIYLPNSNPRIETRIKRSEKPEVSYRADKVFTWSLLGLWDIISLWNPENRITFELSVFAYDNWACILRRERIFERDLAAYKAHKQSESREPYHYDNPHAAYVRQYNLYGLPNAGWRIRAHWNAYLRDLIGWKHIEITTANRASEKPYYKEEDAVLPRVRIVSRFLMRNTQFRRIHPETISLMFKSFVNLEDITIDRWASVGAEEETDWTRHAAKAFAEYLPASVKTLSINGKRSSAFHDWTSRDVKLRDVLGKRLRQYSKNLEHMSVVDIIDATDFLRIFIMFKYDGDLNSLTIWPHLKTLTLSTNLFQSHCRRSIERLLCCAARAARKMPKLQTFEIRSNSDPQCLFRYNIVEARAEITWSGPVVNSTKIMKQWEKTAAWRDTVGVVNDF</sequence>
<comment type="caution">
    <text evidence="2">The sequence shown here is derived from an EMBL/GenBank/DDBJ whole genome shotgun (WGS) entry which is preliminary data.</text>
</comment>
<organism evidence="2 3">
    <name type="scientific">Fusarium mexicanum</name>
    <dbReference type="NCBI Taxonomy" id="751941"/>
    <lineage>
        <taxon>Eukaryota</taxon>
        <taxon>Fungi</taxon>
        <taxon>Dikarya</taxon>
        <taxon>Ascomycota</taxon>
        <taxon>Pezizomycotina</taxon>
        <taxon>Sordariomycetes</taxon>
        <taxon>Hypocreomycetidae</taxon>
        <taxon>Hypocreales</taxon>
        <taxon>Nectriaceae</taxon>
        <taxon>Fusarium</taxon>
        <taxon>Fusarium fujikuroi species complex</taxon>
    </lineage>
</organism>
<keyword evidence="3" id="KW-1185">Reference proteome</keyword>
<reference evidence="2 3" key="1">
    <citation type="submission" date="2020-05" db="EMBL/GenBank/DDBJ databases">
        <title>Identification and distribution of gene clusters putatively required for synthesis of sphingolipid metabolism inhibitors in phylogenetically diverse species of the filamentous fungus Fusarium.</title>
        <authorList>
            <person name="Kim H.-S."/>
            <person name="Busman M."/>
            <person name="Brown D.W."/>
            <person name="Divon H."/>
            <person name="Uhlig S."/>
            <person name="Proctor R.H."/>
        </authorList>
    </citation>
    <scope>NUCLEOTIDE SEQUENCE [LARGE SCALE GENOMIC DNA]</scope>
    <source>
        <strain evidence="2 3">NRRL 53147</strain>
    </source>
</reference>
<name>A0A8H5I338_9HYPO</name>
<gene>
    <name evidence="2" type="ORF">FMEXI_14247</name>
</gene>
<dbReference type="AlphaFoldDB" id="A0A8H5I338"/>
<evidence type="ECO:0000313" key="3">
    <source>
        <dbReference type="Proteomes" id="UP000522262"/>
    </source>
</evidence>
<dbReference type="InterPro" id="IPR046676">
    <property type="entry name" value="DUF6546"/>
</dbReference>
<evidence type="ECO:0000259" key="1">
    <source>
        <dbReference type="Pfam" id="PF20183"/>
    </source>
</evidence>
<dbReference type="Proteomes" id="UP000522262">
    <property type="component" value="Unassembled WGS sequence"/>
</dbReference>
<evidence type="ECO:0000313" key="2">
    <source>
        <dbReference type="EMBL" id="KAF5529273.1"/>
    </source>
</evidence>
<dbReference type="Pfam" id="PF20183">
    <property type="entry name" value="DUF6546"/>
    <property type="match status" value="1"/>
</dbReference>
<protein>
    <recommendedName>
        <fullName evidence="1">DUF6546 domain-containing protein</fullName>
    </recommendedName>
</protein>